<keyword evidence="5" id="KW-1133">Transmembrane helix</keyword>
<evidence type="ECO:0000256" key="7">
    <source>
        <dbReference type="ARBA" id="ARBA00023065"/>
    </source>
</evidence>
<evidence type="ECO:0000256" key="8">
    <source>
        <dbReference type="ARBA" id="ARBA00023136"/>
    </source>
</evidence>
<evidence type="ECO:0000256" key="5">
    <source>
        <dbReference type="ARBA" id="ARBA00022989"/>
    </source>
</evidence>
<evidence type="ECO:0000313" key="12">
    <source>
        <dbReference type="Proteomes" id="UP000095280"/>
    </source>
</evidence>
<keyword evidence="4 11" id="KW-0812">Transmembrane</keyword>
<evidence type="ECO:0000256" key="2">
    <source>
        <dbReference type="ARBA" id="ARBA00022448"/>
    </source>
</evidence>
<keyword evidence="3 11" id="KW-0894">Sodium channel</keyword>
<name>A0A1I8JFS0_9PLAT</name>
<evidence type="ECO:0000313" key="13">
    <source>
        <dbReference type="WBParaSite" id="maker-uti_cns_0047297-snap-gene-0.3-mRNA-1"/>
    </source>
</evidence>
<evidence type="ECO:0000256" key="9">
    <source>
        <dbReference type="ARBA" id="ARBA00023201"/>
    </source>
</evidence>
<dbReference type="GO" id="GO:0005272">
    <property type="term" value="F:sodium channel activity"/>
    <property type="evidence" value="ECO:0007669"/>
    <property type="project" value="UniProtKB-KW"/>
</dbReference>
<evidence type="ECO:0000256" key="4">
    <source>
        <dbReference type="ARBA" id="ARBA00022692"/>
    </source>
</evidence>
<dbReference type="Pfam" id="PF00858">
    <property type="entry name" value="ASC"/>
    <property type="match status" value="1"/>
</dbReference>
<protein>
    <submittedName>
        <fullName evidence="13">Uncharacterized protein</fullName>
    </submittedName>
</protein>
<accession>A0A1I8JFS0</accession>
<keyword evidence="12" id="KW-1185">Reference proteome</keyword>
<evidence type="ECO:0000256" key="3">
    <source>
        <dbReference type="ARBA" id="ARBA00022461"/>
    </source>
</evidence>
<comment type="similarity">
    <text evidence="11">Belongs to the amiloride-sensitive sodium channel (TC 1.A.6) family.</text>
</comment>
<dbReference type="AlphaFoldDB" id="A0A1I8JFS0"/>
<dbReference type="WBParaSite" id="maker-uti_cns_0047297-snap-gene-0.3-mRNA-1">
    <property type="protein sequence ID" value="maker-uti_cns_0047297-snap-gene-0.3-mRNA-1"/>
    <property type="gene ID" value="maker-uti_cns_0047297-snap-gene-0.3"/>
</dbReference>
<keyword evidence="9 11" id="KW-0739">Sodium transport</keyword>
<keyword evidence="2 11" id="KW-0813">Transport</keyword>
<keyword evidence="6" id="KW-0915">Sodium</keyword>
<dbReference type="Proteomes" id="UP000095280">
    <property type="component" value="Unplaced"/>
</dbReference>
<comment type="subcellular location">
    <subcellularLocation>
        <location evidence="1">Membrane</location>
        <topology evidence="1">Multi-pass membrane protein</topology>
    </subcellularLocation>
</comment>
<evidence type="ECO:0000256" key="10">
    <source>
        <dbReference type="ARBA" id="ARBA00023303"/>
    </source>
</evidence>
<keyword evidence="7 11" id="KW-0406">Ion transport</keyword>
<reference evidence="13" key="1">
    <citation type="submission" date="2016-11" db="UniProtKB">
        <authorList>
            <consortium name="WormBaseParasite"/>
        </authorList>
    </citation>
    <scope>IDENTIFICATION</scope>
</reference>
<evidence type="ECO:0000256" key="6">
    <source>
        <dbReference type="ARBA" id="ARBA00023053"/>
    </source>
</evidence>
<dbReference type="InterPro" id="IPR001873">
    <property type="entry name" value="ENaC"/>
</dbReference>
<dbReference type="GO" id="GO:0016020">
    <property type="term" value="C:membrane"/>
    <property type="evidence" value="ECO:0007669"/>
    <property type="project" value="UniProtKB-SubCell"/>
</dbReference>
<sequence>MHNWEMPFEAPRISQNSEIDFHYTQSACIGQRISQFITEHCNCTSAFHLSDRKMDKAVPFCSRLPEGDSVASAEQMLARIACARNISLEKVYSEPGDHTACRRRCVRWRYSVEQSNSDWRPLGSQLRWMKPVTEILSKANGIAIATEDARLLEDFFADGADGNWTDARSASDEGMAMVT</sequence>
<evidence type="ECO:0000256" key="11">
    <source>
        <dbReference type="RuleBase" id="RU000679"/>
    </source>
</evidence>
<keyword evidence="8" id="KW-0472">Membrane</keyword>
<evidence type="ECO:0000256" key="1">
    <source>
        <dbReference type="ARBA" id="ARBA00004141"/>
    </source>
</evidence>
<keyword evidence="10 11" id="KW-0407">Ion channel</keyword>
<organism evidence="12 13">
    <name type="scientific">Macrostomum lignano</name>
    <dbReference type="NCBI Taxonomy" id="282301"/>
    <lineage>
        <taxon>Eukaryota</taxon>
        <taxon>Metazoa</taxon>
        <taxon>Spiralia</taxon>
        <taxon>Lophotrochozoa</taxon>
        <taxon>Platyhelminthes</taxon>
        <taxon>Rhabditophora</taxon>
        <taxon>Macrostomorpha</taxon>
        <taxon>Macrostomida</taxon>
        <taxon>Macrostomidae</taxon>
        <taxon>Macrostomum</taxon>
    </lineage>
</organism>
<proteinExistence type="inferred from homology"/>